<evidence type="ECO:0000313" key="1">
    <source>
        <dbReference type="EMBL" id="GIQ92743.1"/>
    </source>
</evidence>
<protein>
    <submittedName>
        <fullName evidence="1">Uncharacterized protein</fullName>
    </submittedName>
</protein>
<accession>A0A9K3GRP0</accession>
<gene>
    <name evidence="1" type="ORF">KIPB_016686</name>
</gene>
<organism evidence="1 2">
    <name type="scientific">Kipferlia bialata</name>
    <dbReference type="NCBI Taxonomy" id="797122"/>
    <lineage>
        <taxon>Eukaryota</taxon>
        <taxon>Metamonada</taxon>
        <taxon>Carpediemonas-like organisms</taxon>
        <taxon>Kipferlia</taxon>
    </lineage>
</organism>
<dbReference type="EMBL" id="BDIP01010427">
    <property type="protein sequence ID" value="GIQ92743.1"/>
    <property type="molecule type" value="Genomic_DNA"/>
</dbReference>
<dbReference type="AlphaFoldDB" id="A0A9K3GRP0"/>
<name>A0A9K3GRP0_9EUKA</name>
<feature type="non-terminal residue" evidence="1">
    <location>
        <position position="1"/>
    </location>
</feature>
<proteinExistence type="predicted"/>
<keyword evidence="2" id="KW-1185">Reference proteome</keyword>
<feature type="non-terminal residue" evidence="1">
    <location>
        <position position="37"/>
    </location>
</feature>
<comment type="caution">
    <text evidence="1">The sequence shown here is derived from an EMBL/GenBank/DDBJ whole genome shotgun (WGS) entry which is preliminary data.</text>
</comment>
<dbReference type="Proteomes" id="UP000265618">
    <property type="component" value="Unassembled WGS sequence"/>
</dbReference>
<evidence type="ECO:0000313" key="2">
    <source>
        <dbReference type="Proteomes" id="UP000265618"/>
    </source>
</evidence>
<reference evidence="1 2" key="1">
    <citation type="journal article" date="2018" name="PLoS ONE">
        <title>The draft genome of Kipferlia bialata reveals reductive genome evolution in fornicate parasites.</title>
        <authorList>
            <person name="Tanifuji G."/>
            <person name="Takabayashi S."/>
            <person name="Kume K."/>
            <person name="Takagi M."/>
            <person name="Nakayama T."/>
            <person name="Kamikawa R."/>
            <person name="Inagaki Y."/>
            <person name="Hashimoto T."/>
        </authorList>
    </citation>
    <scope>NUCLEOTIDE SEQUENCE [LARGE SCALE GENOMIC DNA]</scope>
    <source>
        <strain evidence="1">NY0173</strain>
    </source>
</reference>
<sequence length="37" mass="4149">DEQELLEHVDAQLARLRKRLDGFTAKPVPASYIAPVT</sequence>